<protein>
    <submittedName>
        <fullName evidence="9">NTE family protein</fullName>
    </submittedName>
</protein>
<keyword evidence="10" id="KW-1185">Reference proteome</keyword>
<keyword evidence="2 6" id="KW-0378">Hydrolase</keyword>
<feature type="active site" description="Proton acceptor" evidence="6">
    <location>
        <position position="221"/>
    </location>
</feature>
<sequence>MRIALRFGQGLLGAALTLSVLIPAAAAAEPAATAAAGKRPKICLVLSGGGARGAAHVGVLKVLEEYRVPVHCIAGTSMGALIGAGYATGSSVAELEEISRQITTELLFKEKPPRDEIDMRRKVDDYKPYFGPEIGVGGSFKLPKGVVSGVQLETVLRRLSKAKGYHRFDELPIPFRAIATDLVTGKAVVFDDGEIANVMRASMSVPGAVAPAEFGGMMLVDGMLTSNLPVETARTMGADVIIAVNVGTPLLTREQLGSILGVTGQMLSILTEQNVQASLALLKPIDILITPELGEYSTGDFDHLPAIVPRGEAAARKVAERLAQLSIPADEYAALRQKQLVTVAPDLRPVDAIRFEKLARVNPKNAQAVMETKPGQPIDQAVLDADMRRIYGTGDFEHVNYSYIEEQGRRIMAVDAVEKTWGPDYLRFGLGLSSDFGNDAYYNILASYRKTWINTLGAEWRTDFQLGRSSSLFSEFYQPLNVGRFAFFVAPRIGLERRAFDLYQGNTRVATFDTANAWGGADVGVNFRQYGTLRLGITSGKAEANLDTGPAWLATGKTKRDRGAYTGLLLLDRMDNINFPREGWRGRVTAYASDKQLGADDEYNKWDVDAISAHSFGEHTFNLGLKAGGKYGSKPLPVYDQYQWGGFMQNSGYATGQLYGESIRYGRAIYYHRIMRGTLLDGAYAGLSYEVGKVPRPLVPGNPDGVLRSASAFIAADTPLGPVYLGYGHAADGNSSWYFYLGRPF</sequence>
<name>A0A497XJY4_9PROT</name>
<feature type="signal peptide" evidence="7">
    <location>
        <begin position="1"/>
        <end position="27"/>
    </location>
</feature>
<dbReference type="Pfam" id="PF01103">
    <property type="entry name" value="Omp85"/>
    <property type="match status" value="1"/>
</dbReference>
<evidence type="ECO:0000256" key="7">
    <source>
        <dbReference type="SAM" id="SignalP"/>
    </source>
</evidence>
<evidence type="ECO:0000256" key="1">
    <source>
        <dbReference type="ARBA" id="ARBA00004370"/>
    </source>
</evidence>
<dbReference type="EMBL" id="RCCI01000004">
    <property type="protein sequence ID" value="RLJ68262.1"/>
    <property type="molecule type" value="Genomic_DNA"/>
</dbReference>
<dbReference type="CDD" id="cd07205">
    <property type="entry name" value="Pat_PNPLA6_PNPLA7_NTE1_like"/>
    <property type="match status" value="1"/>
</dbReference>
<dbReference type="Gene3D" id="2.40.160.50">
    <property type="entry name" value="membrane protein fhac: a member of the omp85/tpsb transporter family"/>
    <property type="match status" value="1"/>
</dbReference>
<comment type="subcellular location">
    <subcellularLocation>
        <location evidence="1">Membrane</location>
    </subcellularLocation>
</comment>
<keyword evidence="3 6" id="KW-0442">Lipid degradation</keyword>
<dbReference type="Gene3D" id="3.40.1090.10">
    <property type="entry name" value="Cytosolic phospholipase A2 catalytic domain"/>
    <property type="match status" value="2"/>
</dbReference>
<evidence type="ECO:0000256" key="4">
    <source>
        <dbReference type="ARBA" id="ARBA00023098"/>
    </source>
</evidence>
<feature type="short sequence motif" description="GXSXG" evidence="6">
    <location>
        <begin position="75"/>
        <end position="79"/>
    </location>
</feature>
<proteinExistence type="predicted"/>
<evidence type="ECO:0000256" key="6">
    <source>
        <dbReference type="PROSITE-ProRule" id="PRU01161"/>
    </source>
</evidence>
<dbReference type="InterPro" id="IPR050301">
    <property type="entry name" value="NTE"/>
</dbReference>
<dbReference type="OrthoDB" id="5290098at2"/>
<feature type="chain" id="PRO_5019849678" evidence="7">
    <location>
        <begin position="28"/>
        <end position="745"/>
    </location>
</feature>
<dbReference type="AlphaFoldDB" id="A0A497XJY4"/>
<dbReference type="PANTHER" id="PTHR14226:SF29">
    <property type="entry name" value="NEUROPATHY TARGET ESTERASE SWS"/>
    <property type="match status" value="1"/>
</dbReference>
<organism evidence="9 10">
    <name type="scientific">Sulfurisoma sediminicola</name>
    <dbReference type="NCBI Taxonomy" id="1381557"/>
    <lineage>
        <taxon>Bacteria</taxon>
        <taxon>Pseudomonadati</taxon>
        <taxon>Pseudomonadota</taxon>
        <taxon>Betaproteobacteria</taxon>
        <taxon>Nitrosomonadales</taxon>
        <taxon>Sterolibacteriaceae</taxon>
        <taxon>Sulfurisoma</taxon>
    </lineage>
</organism>
<gene>
    <name evidence="9" type="ORF">DFR35_0816</name>
</gene>
<evidence type="ECO:0000256" key="2">
    <source>
        <dbReference type="ARBA" id="ARBA00022801"/>
    </source>
</evidence>
<evidence type="ECO:0000313" key="9">
    <source>
        <dbReference type="EMBL" id="RLJ68262.1"/>
    </source>
</evidence>
<evidence type="ECO:0000256" key="5">
    <source>
        <dbReference type="ARBA" id="ARBA00023136"/>
    </source>
</evidence>
<evidence type="ECO:0000256" key="3">
    <source>
        <dbReference type="ARBA" id="ARBA00022963"/>
    </source>
</evidence>
<dbReference type="Proteomes" id="UP000268908">
    <property type="component" value="Unassembled WGS sequence"/>
</dbReference>
<dbReference type="SUPFAM" id="SSF52151">
    <property type="entry name" value="FabD/lysophospholipase-like"/>
    <property type="match status" value="1"/>
</dbReference>
<dbReference type="InterPro" id="IPR000184">
    <property type="entry name" value="Bac_surfAg_D15"/>
</dbReference>
<dbReference type="PANTHER" id="PTHR14226">
    <property type="entry name" value="NEUROPATHY TARGET ESTERASE/SWISS CHEESE D.MELANOGASTER"/>
    <property type="match status" value="1"/>
</dbReference>
<keyword evidence="7" id="KW-0732">Signal</keyword>
<dbReference type="PROSITE" id="PS51635">
    <property type="entry name" value="PNPLA"/>
    <property type="match status" value="1"/>
</dbReference>
<keyword evidence="4 6" id="KW-0443">Lipid metabolism</keyword>
<dbReference type="GO" id="GO:0016042">
    <property type="term" value="P:lipid catabolic process"/>
    <property type="evidence" value="ECO:0007669"/>
    <property type="project" value="UniProtKB-UniRule"/>
</dbReference>
<evidence type="ECO:0000259" key="8">
    <source>
        <dbReference type="PROSITE" id="PS51635"/>
    </source>
</evidence>
<dbReference type="GO" id="GO:0019867">
    <property type="term" value="C:outer membrane"/>
    <property type="evidence" value="ECO:0007669"/>
    <property type="project" value="InterPro"/>
</dbReference>
<keyword evidence="5" id="KW-0472">Membrane</keyword>
<dbReference type="InterPro" id="IPR016035">
    <property type="entry name" value="Acyl_Trfase/lysoPLipase"/>
</dbReference>
<feature type="domain" description="PNPLA" evidence="8">
    <location>
        <begin position="44"/>
        <end position="234"/>
    </location>
</feature>
<feature type="short sequence motif" description="GXGXXG" evidence="6">
    <location>
        <begin position="48"/>
        <end position="53"/>
    </location>
</feature>
<reference evidence="9 10" key="1">
    <citation type="submission" date="2018-10" db="EMBL/GenBank/DDBJ databases">
        <title>Genomic Encyclopedia of Type Strains, Phase IV (KMG-IV): sequencing the most valuable type-strain genomes for metagenomic binning, comparative biology and taxonomic classification.</title>
        <authorList>
            <person name="Goeker M."/>
        </authorList>
    </citation>
    <scope>NUCLEOTIDE SEQUENCE [LARGE SCALE GENOMIC DNA]</scope>
    <source>
        <strain evidence="9 10">DSM 26916</strain>
    </source>
</reference>
<evidence type="ECO:0000313" key="10">
    <source>
        <dbReference type="Proteomes" id="UP000268908"/>
    </source>
</evidence>
<feature type="active site" description="Nucleophile" evidence="6">
    <location>
        <position position="77"/>
    </location>
</feature>
<comment type="caution">
    <text evidence="6">Lacks conserved residue(s) required for the propagation of feature annotation.</text>
</comment>
<accession>A0A497XJY4</accession>
<comment type="caution">
    <text evidence="9">The sequence shown here is derived from an EMBL/GenBank/DDBJ whole genome shotgun (WGS) entry which is preliminary data.</text>
</comment>
<dbReference type="Pfam" id="PF01734">
    <property type="entry name" value="Patatin"/>
    <property type="match status" value="1"/>
</dbReference>
<dbReference type="InterPro" id="IPR002641">
    <property type="entry name" value="PNPLA_dom"/>
</dbReference>
<dbReference type="GO" id="GO:0016787">
    <property type="term" value="F:hydrolase activity"/>
    <property type="evidence" value="ECO:0007669"/>
    <property type="project" value="UniProtKB-UniRule"/>
</dbReference>
<dbReference type="Gene3D" id="3.10.20.310">
    <property type="entry name" value="membrane protein fhac"/>
    <property type="match status" value="1"/>
</dbReference>